<feature type="non-terminal residue" evidence="2">
    <location>
        <position position="224"/>
    </location>
</feature>
<proteinExistence type="predicted"/>
<feature type="compositionally biased region" description="Basic residues" evidence="1">
    <location>
        <begin position="37"/>
        <end position="47"/>
    </location>
</feature>
<dbReference type="AlphaFoldDB" id="A0A6J4PHI6"/>
<reference evidence="2" key="1">
    <citation type="submission" date="2020-02" db="EMBL/GenBank/DDBJ databases">
        <authorList>
            <person name="Meier V. D."/>
        </authorList>
    </citation>
    <scope>NUCLEOTIDE SEQUENCE</scope>
    <source>
        <strain evidence="2">AVDCRST_MAG78</strain>
    </source>
</reference>
<feature type="compositionally biased region" description="Basic residues" evidence="1">
    <location>
        <begin position="202"/>
        <end position="214"/>
    </location>
</feature>
<accession>A0A6J4PHI6</accession>
<name>A0A6J4PHI6_9ACTN</name>
<protein>
    <submittedName>
        <fullName evidence="2">Assymetric_cell_division_FstX</fullName>
    </submittedName>
</protein>
<evidence type="ECO:0000256" key="1">
    <source>
        <dbReference type="SAM" id="MobiDB-lite"/>
    </source>
</evidence>
<feature type="non-terminal residue" evidence="2">
    <location>
        <position position="1"/>
    </location>
</feature>
<sequence>EGGRGPLFGRGLSRGKRERLRLQRGGAGEVQGDLRRAARHRRKHQQRRPAGLDRDSVKQLARFERGRRQAPGGGVPGRRDPVPAADRGPLEPDHGLPGLGAQGRDGPVLRGERTAHLQHHKALDLRPAQRDRGDEARRRLRQLRQDAVRPRRAGAGPDRGDPRGTPVGMDGLALCGLGAGEPPVLPHLLGRGQRPDRAAVPHPRRRPRRHRRQLLLRPALLEGL</sequence>
<evidence type="ECO:0000313" key="2">
    <source>
        <dbReference type="EMBL" id="CAA9414875.1"/>
    </source>
</evidence>
<feature type="compositionally biased region" description="Basic and acidic residues" evidence="1">
    <location>
        <begin position="50"/>
        <end position="67"/>
    </location>
</feature>
<organism evidence="2">
    <name type="scientific">uncultured Rubrobacteraceae bacterium</name>
    <dbReference type="NCBI Taxonomy" id="349277"/>
    <lineage>
        <taxon>Bacteria</taxon>
        <taxon>Bacillati</taxon>
        <taxon>Actinomycetota</taxon>
        <taxon>Rubrobacteria</taxon>
        <taxon>Rubrobacterales</taxon>
        <taxon>Rubrobacteraceae</taxon>
        <taxon>environmental samples</taxon>
    </lineage>
</organism>
<gene>
    <name evidence="2" type="ORF">AVDCRST_MAG78-617</name>
</gene>
<feature type="compositionally biased region" description="Low complexity" evidence="1">
    <location>
        <begin position="215"/>
        <end position="224"/>
    </location>
</feature>
<feature type="region of interest" description="Disordered" evidence="1">
    <location>
        <begin position="1"/>
        <end position="224"/>
    </location>
</feature>
<dbReference type="EMBL" id="CADCVB010000047">
    <property type="protein sequence ID" value="CAA9414875.1"/>
    <property type="molecule type" value="Genomic_DNA"/>
</dbReference>
<feature type="compositionally biased region" description="Basic and acidic residues" evidence="1">
    <location>
        <begin position="110"/>
        <end position="149"/>
    </location>
</feature>